<proteinExistence type="predicted"/>
<organism evidence="1 2">
    <name type="scientific">Bacteroides hominis</name>
    <dbReference type="NCBI Taxonomy" id="2763023"/>
    <lineage>
        <taxon>Bacteria</taxon>
        <taxon>Pseudomonadati</taxon>
        <taxon>Bacteroidota</taxon>
        <taxon>Bacteroidia</taxon>
        <taxon>Bacteroidales</taxon>
        <taxon>Bacteroidaceae</taxon>
        <taxon>Bacteroides</taxon>
    </lineage>
</organism>
<dbReference type="RefSeq" id="WP_022012930.1">
    <property type="nucleotide sequence ID" value="NZ_CP192717.1"/>
</dbReference>
<gene>
    <name evidence="1" type="ORF">R3O81_08470</name>
</gene>
<keyword evidence="2" id="KW-1185">Reference proteome</keyword>
<dbReference type="Proteomes" id="UP001185704">
    <property type="component" value="Unassembled WGS sequence"/>
</dbReference>
<evidence type="ECO:0000313" key="1">
    <source>
        <dbReference type="EMBL" id="MDV6164092.1"/>
    </source>
</evidence>
<dbReference type="EMBL" id="JAWLJK010000004">
    <property type="protein sequence ID" value="MDV6164092.1"/>
    <property type="molecule type" value="Genomic_DNA"/>
</dbReference>
<reference evidence="1" key="1">
    <citation type="submission" date="2023-09" db="EMBL/GenBank/DDBJ databases">
        <title>Upregulation of the cfiA carbapenemase gene in a Bacteroides hominis strain by the novel integrative and conjugative element Tn7563.</title>
        <authorList>
            <person name="Stubhaug T."/>
            <person name="Zecic N."/>
            <person name="Skaare D."/>
        </authorList>
    </citation>
    <scope>NUCLEOTIDE SEQUENCE [LARGE SCALE GENOMIC DNA]</scope>
    <source>
        <strain evidence="1">Tbg-245</strain>
    </source>
</reference>
<accession>A0ABU4A7A9</accession>
<evidence type="ECO:0008006" key="3">
    <source>
        <dbReference type="Google" id="ProtNLM"/>
    </source>
</evidence>
<protein>
    <recommendedName>
        <fullName evidence="3">HEPN domain-containing protein</fullName>
    </recommendedName>
</protein>
<name>A0ABU4A7A9_9BACE</name>
<sequence>MNEEEKNAITASAELWNAVIKLEQYHPDDIHDIRFHIHAIQAIIMSREAVRNNPELLPIRK</sequence>
<comment type="caution">
    <text evidence="1">The sequence shown here is derived from an EMBL/GenBank/DDBJ whole genome shotgun (WGS) entry which is preliminary data.</text>
</comment>
<evidence type="ECO:0000313" key="2">
    <source>
        <dbReference type="Proteomes" id="UP001185704"/>
    </source>
</evidence>